<accession>A0AAW1AVE3</accession>
<protein>
    <submittedName>
        <fullName evidence="3">Uncharacterized protein</fullName>
    </submittedName>
</protein>
<feature type="region of interest" description="Disordered" evidence="1">
    <location>
        <begin position="54"/>
        <end position="84"/>
    </location>
</feature>
<keyword evidence="4" id="KW-1185">Reference proteome</keyword>
<evidence type="ECO:0000313" key="3">
    <source>
        <dbReference type="EMBL" id="KAK9393416.1"/>
    </source>
</evidence>
<dbReference type="Pfam" id="PF15872">
    <property type="entry name" value="SRTM1"/>
    <property type="match status" value="1"/>
</dbReference>
<sequence length="157" mass="17483">MCSPAGEVRQLKEKQCPFVSITLQSTNVQKELYFSCALSGKSNFLDLVAQQQRSDQSGREVSPEDTSLIVPKHHGNLTGRAHPHPTLATEAATADKYSNLYMYVGLFLTLLAILLILLFTMLLRLKHVISPITTSPERTENTQAFTDVEMHTRIPSP</sequence>
<keyword evidence="2" id="KW-0812">Transmembrane</keyword>
<organism evidence="3 4">
    <name type="scientific">Crotalus adamanteus</name>
    <name type="common">Eastern diamondback rattlesnake</name>
    <dbReference type="NCBI Taxonomy" id="8729"/>
    <lineage>
        <taxon>Eukaryota</taxon>
        <taxon>Metazoa</taxon>
        <taxon>Chordata</taxon>
        <taxon>Craniata</taxon>
        <taxon>Vertebrata</taxon>
        <taxon>Euteleostomi</taxon>
        <taxon>Lepidosauria</taxon>
        <taxon>Squamata</taxon>
        <taxon>Bifurcata</taxon>
        <taxon>Unidentata</taxon>
        <taxon>Episquamata</taxon>
        <taxon>Toxicofera</taxon>
        <taxon>Serpentes</taxon>
        <taxon>Colubroidea</taxon>
        <taxon>Viperidae</taxon>
        <taxon>Crotalinae</taxon>
        <taxon>Crotalus</taxon>
    </lineage>
</organism>
<proteinExistence type="predicted"/>
<keyword evidence="2" id="KW-1133">Transmembrane helix</keyword>
<evidence type="ECO:0000256" key="1">
    <source>
        <dbReference type="SAM" id="MobiDB-lite"/>
    </source>
</evidence>
<dbReference type="AlphaFoldDB" id="A0AAW1AVE3"/>
<dbReference type="PANTHER" id="PTHR35660">
    <property type="entry name" value="SERINE-RICH AND TRANSMEMBRANE DOMAIN-CONTAINING PROTEIN 1"/>
    <property type="match status" value="1"/>
</dbReference>
<reference evidence="3 4" key="1">
    <citation type="journal article" date="2024" name="Proc. Natl. Acad. Sci. U.S.A.">
        <title>The genetic regulatory architecture and epigenomic basis for age-related changes in rattlesnake venom.</title>
        <authorList>
            <person name="Hogan M.P."/>
            <person name="Holding M.L."/>
            <person name="Nystrom G.S."/>
            <person name="Colston T.J."/>
            <person name="Bartlett D.A."/>
            <person name="Mason A.J."/>
            <person name="Ellsworth S.A."/>
            <person name="Rautsaw R.M."/>
            <person name="Lawrence K.C."/>
            <person name="Strickland J.L."/>
            <person name="He B."/>
            <person name="Fraser P."/>
            <person name="Margres M.J."/>
            <person name="Gilbert D.M."/>
            <person name="Gibbs H.L."/>
            <person name="Parkinson C.L."/>
            <person name="Rokyta D.R."/>
        </authorList>
    </citation>
    <scope>NUCLEOTIDE SEQUENCE [LARGE SCALE GENOMIC DNA]</scope>
    <source>
        <strain evidence="3">DRR0105</strain>
    </source>
</reference>
<dbReference type="Proteomes" id="UP001474421">
    <property type="component" value="Unassembled WGS sequence"/>
</dbReference>
<comment type="caution">
    <text evidence="3">The sequence shown here is derived from an EMBL/GenBank/DDBJ whole genome shotgun (WGS) entry which is preliminary data.</text>
</comment>
<evidence type="ECO:0000313" key="4">
    <source>
        <dbReference type="Proteomes" id="UP001474421"/>
    </source>
</evidence>
<evidence type="ECO:0000256" key="2">
    <source>
        <dbReference type="SAM" id="Phobius"/>
    </source>
</evidence>
<feature type="transmembrane region" description="Helical" evidence="2">
    <location>
        <begin position="100"/>
        <end position="123"/>
    </location>
</feature>
<dbReference type="InterPro" id="IPR031741">
    <property type="entry name" value="SERTM"/>
</dbReference>
<dbReference type="PANTHER" id="PTHR35660:SF2">
    <property type="entry name" value="SERINE-RICH AND TRANSMEMBRANE DOMAIN-CONTAINING 2"/>
    <property type="match status" value="1"/>
</dbReference>
<gene>
    <name evidence="3" type="ORF">NXF25_015868</name>
</gene>
<name>A0AAW1AVE3_CROAD</name>
<dbReference type="EMBL" id="JAOTOJ010000013">
    <property type="protein sequence ID" value="KAK9393416.1"/>
    <property type="molecule type" value="Genomic_DNA"/>
</dbReference>
<keyword evidence="2" id="KW-0472">Membrane</keyword>